<evidence type="ECO:0000256" key="4">
    <source>
        <dbReference type="ARBA" id="ARBA00016436"/>
    </source>
</evidence>
<evidence type="ECO:0000256" key="6">
    <source>
        <dbReference type="ARBA" id="ARBA00022556"/>
    </source>
</evidence>
<dbReference type="GO" id="GO:0005886">
    <property type="term" value="C:plasma membrane"/>
    <property type="evidence" value="ECO:0007669"/>
    <property type="project" value="TreeGrafter"/>
</dbReference>
<evidence type="ECO:0000313" key="15">
    <source>
        <dbReference type="Proteomes" id="UP000198346"/>
    </source>
</evidence>
<keyword evidence="6 13" id="KW-0441">Lipid A biosynthesis</keyword>
<comment type="similarity">
    <text evidence="13">Belongs to the LpxK family.</text>
</comment>
<dbReference type="GO" id="GO:0009244">
    <property type="term" value="P:lipopolysaccharide core region biosynthetic process"/>
    <property type="evidence" value="ECO:0007669"/>
    <property type="project" value="TreeGrafter"/>
</dbReference>
<dbReference type="UniPathway" id="UPA00359">
    <property type="reaction ID" value="UER00482"/>
</dbReference>
<keyword evidence="8 13" id="KW-0547">Nucleotide-binding</keyword>
<protein>
    <recommendedName>
        <fullName evidence="4 13">Tetraacyldisaccharide 4'-kinase</fullName>
        <ecNumber evidence="3 13">2.7.1.130</ecNumber>
    </recommendedName>
    <alternativeName>
        <fullName evidence="12 13">Lipid A 4'-kinase</fullName>
    </alternativeName>
</protein>
<comment type="pathway">
    <text evidence="2 13">Glycolipid biosynthesis; lipid IV(A) biosynthesis; lipid IV(A) from (3R)-3-hydroxytetradecanoyl-[acyl-carrier-protein] and UDP-N-acetyl-alpha-D-glucosamine: step 6/6.</text>
</comment>
<name>A0A239PSC7_9PROT</name>
<dbReference type="SUPFAM" id="SSF52540">
    <property type="entry name" value="P-loop containing nucleoside triphosphate hydrolases"/>
    <property type="match status" value="1"/>
</dbReference>
<dbReference type="PANTHER" id="PTHR42724">
    <property type="entry name" value="TETRAACYLDISACCHARIDE 4'-KINASE"/>
    <property type="match status" value="1"/>
</dbReference>
<dbReference type="GO" id="GO:0009029">
    <property type="term" value="F:lipid-A 4'-kinase activity"/>
    <property type="evidence" value="ECO:0007669"/>
    <property type="project" value="UniProtKB-UniRule"/>
</dbReference>
<dbReference type="GO" id="GO:0009245">
    <property type="term" value="P:lipid A biosynthetic process"/>
    <property type="evidence" value="ECO:0007669"/>
    <property type="project" value="UniProtKB-UniRule"/>
</dbReference>
<dbReference type="AlphaFoldDB" id="A0A239PSC7"/>
<comment type="function">
    <text evidence="1 13">Transfers the gamma-phosphate of ATP to the 4'-position of a tetraacyldisaccharide 1-phosphate intermediate (termed DS-1-P) to form tetraacyldisaccharide 1,4'-bis-phosphate (lipid IVA).</text>
</comment>
<dbReference type="RefSeq" id="WP_200815285.1">
    <property type="nucleotide sequence ID" value="NZ_FZQA01000003.1"/>
</dbReference>
<evidence type="ECO:0000256" key="3">
    <source>
        <dbReference type="ARBA" id="ARBA00012071"/>
    </source>
</evidence>
<evidence type="ECO:0000313" key="14">
    <source>
        <dbReference type="EMBL" id="SNT73175.1"/>
    </source>
</evidence>
<dbReference type="Proteomes" id="UP000198346">
    <property type="component" value="Unassembled WGS sequence"/>
</dbReference>
<gene>
    <name evidence="13" type="primary">lpxK</name>
    <name evidence="14" type="ORF">SAMN06297382_1572</name>
</gene>
<evidence type="ECO:0000256" key="13">
    <source>
        <dbReference type="HAMAP-Rule" id="MF_00409"/>
    </source>
</evidence>
<dbReference type="InterPro" id="IPR003758">
    <property type="entry name" value="LpxK"/>
</dbReference>
<evidence type="ECO:0000256" key="9">
    <source>
        <dbReference type="ARBA" id="ARBA00022777"/>
    </source>
</evidence>
<dbReference type="HAMAP" id="MF_00409">
    <property type="entry name" value="LpxK"/>
    <property type="match status" value="1"/>
</dbReference>
<reference evidence="14 15" key="1">
    <citation type="submission" date="2017-07" db="EMBL/GenBank/DDBJ databases">
        <authorList>
            <person name="Sun Z.S."/>
            <person name="Albrecht U."/>
            <person name="Echele G."/>
            <person name="Lee C.C."/>
        </authorList>
    </citation>
    <scope>NUCLEOTIDE SEQUENCE [LARGE SCALE GENOMIC DNA]</scope>
    <source>
        <strain evidence="14 15">CGMCC 1.12710</strain>
    </source>
</reference>
<sequence length="336" mass="35882">MMREPWFWRERTLAARAAAGLLAPAAALYDAGQRLRAARARPAKPPLPVFCVGAATLGGVGKTPFALLLAETLKRLGERPHFLTRGYGGGRAGPLQVDPSVHDARAVGDEALLLARAAPVWIARARPRGAAAAFLAGASALVMDDGFQNPSLEKTLSFLIVDAADPAGNGRIFPAGPLREPLARAAARADAIVIAGVEPDGAGPSISDGEGKPRFRVRLEPRERPAPRRALAFCGVGRPERFFALLETQGFELAARRPFPDHHPFTEAEIGALRREAKRLGAALVTTEKDFVRLPPAWREDVAVLPVAMRIDDPAGLERLAKKALAAFHAPDTEKA</sequence>
<keyword evidence="5 13" id="KW-0444">Lipid biosynthesis</keyword>
<dbReference type="GO" id="GO:0005524">
    <property type="term" value="F:ATP binding"/>
    <property type="evidence" value="ECO:0007669"/>
    <property type="project" value="UniProtKB-UniRule"/>
</dbReference>
<keyword evidence="9 13" id="KW-0418">Kinase</keyword>
<evidence type="ECO:0000256" key="10">
    <source>
        <dbReference type="ARBA" id="ARBA00022840"/>
    </source>
</evidence>
<evidence type="ECO:0000256" key="11">
    <source>
        <dbReference type="ARBA" id="ARBA00023098"/>
    </source>
</evidence>
<evidence type="ECO:0000256" key="8">
    <source>
        <dbReference type="ARBA" id="ARBA00022741"/>
    </source>
</evidence>
<comment type="catalytic activity">
    <reaction evidence="13">
        <text>a lipid A disaccharide + ATP = a lipid IVA + ADP + H(+)</text>
        <dbReference type="Rhea" id="RHEA:67840"/>
        <dbReference type="ChEBI" id="CHEBI:15378"/>
        <dbReference type="ChEBI" id="CHEBI:30616"/>
        <dbReference type="ChEBI" id="CHEBI:176343"/>
        <dbReference type="ChEBI" id="CHEBI:176425"/>
        <dbReference type="ChEBI" id="CHEBI:456216"/>
        <dbReference type="EC" id="2.7.1.130"/>
    </reaction>
</comment>
<keyword evidence="7 13" id="KW-0808">Transferase</keyword>
<evidence type="ECO:0000256" key="12">
    <source>
        <dbReference type="ARBA" id="ARBA00029757"/>
    </source>
</evidence>
<evidence type="ECO:0000256" key="1">
    <source>
        <dbReference type="ARBA" id="ARBA00002274"/>
    </source>
</evidence>
<dbReference type="NCBIfam" id="TIGR00682">
    <property type="entry name" value="lpxK"/>
    <property type="match status" value="1"/>
</dbReference>
<evidence type="ECO:0000256" key="5">
    <source>
        <dbReference type="ARBA" id="ARBA00022516"/>
    </source>
</evidence>
<dbReference type="Pfam" id="PF02606">
    <property type="entry name" value="LpxK"/>
    <property type="match status" value="1"/>
</dbReference>
<evidence type="ECO:0000256" key="2">
    <source>
        <dbReference type="ARBA" id="ARBA00004870"/>
    </source>
</evidence>
<dbReference type="InterPro" id="IPR027417">
    <property type="entry name" value="P-loop_NTPase"/>
</dbReference>
<keyword evidence="10 13" id="KW-0067">ATP-binding</keyword>
<accession>A0A239PSC7</accession>
<evidence type="ECO:0000256" key="7">
    <source>
        <dbReference type="ARBA" id="ARBA00022679"/>
    </source>
</evidence>
<dbReference type="EMBL" id="FZQA01000003">
    <property type="protein sequence ID" value="SNT73175.1"/>
    <property type="molecule type" value="Genomic_DNA"/>
</dbReference>
<feature type="binding site" evidence="13">
    <location>
        <begin position="56"/>
        <end position="63"/>
    </location>
    <ligand>
        <name>ATP</name>
        <dbReference type="ChEBI" id="CHEBI:30616"/>
    </ligand>
</feature>
<proteinExistence type="inferred from homology"/>
<organism evidence="14 15">
    <name type="scientific">Amphiplicatus metriothermophilus</name>
    <dbReference type="NCBI Taxonomy" id="1519374"/>
    <lineage>
        <taxon>Bacteria</taxon>
        <taxon>Pseudomonadati</taxon>
        <taxon>Pseudomonadota</taxon>
        <taxon>Alphaproteobacteria</taxon>
        <taxon>Parvularculales</taxon>
        <taxon>Parvularculaceae</taxon>
        <taxon>Amphiplicatus</taxon>
    </lineage>
</organism>
<keyword evidence="15" id="KW-1185">Reference proteome</keyword>
<dbReference type="EC" id="2.7.1.130" evidence="3 13"/>
<keyword evidence="11 13" id="KW-0443">Lipid metabolism</keyword>
<dbReference type="PANTHER" id="PTHR42724:SF1">
    <property type="entry name" value="TETRAACYLDISACCHARIDE 4'-KINASE, MITOCHONDRIAL-RELATED"/>
    <property type="match status" value="1"/>
</dbReference>